<proteinExistence type="predicted"/>
<accession>A0ABW0YZ07</accession>
<evidence type="ECO:0000256" key="3">
    <source>
        <dbReference type="ARBA" id="ARBA00022729"/>
    </source>
</evidence>
<sequence length="732" mass="78328">MKRTARNALRAGLGATLTLLASVAPANAFAAGPGKLTVSVIRDVDADGLYTPARELGVAGVRVRVTDIDENSFTVTTKADGTVEVPTAGTTGQFRLQLLPDTLPDYLQPAFAGKDLSSSIAVVNVAKESQTVRFGVWNPADYCQVNADLTTTCQQAQVKVDGSRSLVTFNNDWRGNSNAGAPQPKTLAAKGDTGTTYGLAYDKKQRRIFQGAYAKRGTTYGPGGSGAIYVTPRDGGATTEFTKLDAGSTKHNPADNARYDGDFIKAVGKEGLGDIDISEKGDELYVVDMKDRKLYTFDATKSTADAPKNSIAIPDPGCTNPDDWRPMGLGVRDGIVYVGGVCSAQSTQKADDLRAVVWTYDPRARAFSDKPVLNQKLDRKRGQMANGQSATWTPWTPDDPNQYPASVNGTPARPQPMLSDIAIEANGDLALGFRDRQGDLGGYQMVNPNPAHPTVDTTVTAGDINKVCRTATGTFVWEGTDGCPAHKAQSGDKFYTGDNWGSHDYRAQGALALSQREGKIASTYMDPAHQANSGGVNWHDRVSGAADADGYGIQYLSNPVQDPNSGGFAKANGLGDLEYLCDQPPVQIGNRVWYDPEPGTQNADETSGIPGVTVTLLSEDGKTLATKKTDAKGEYYFSSLDVPALTAHGKYKVRFDKSTADLSTVPIRGNNRDISKLRWTEPYVDDASGNSEIDSKATYDKNSDTTAETAVFSVGDWGSVKHNLDAGMYYTR</sequence>
<keyword evidence="8" id="KW-1185">Reference proteome</keyword>
<organism evidence="7 8">
    <name type="scientific">Streptomyces gamaensis</name>
    <dbReference type="NCBI Taxonomy" id="1763542"/>
    <lineage>
        <taxon>Bacteria</taxon>
        <taxon>Bacillati</taxon>
        <taxon>Actinomycetota</taxon>
        <taxon>Actinomycetes</taxon>
        <taxon>Kitasatosporales</taxon>
        <taxon>Streptomycetaceae</taxon>
        <taxon>Streptomyces</taxon>
    </lineage>
</organism>
<evidence type="ECO:0000259" key="6">
    <source>
        <dbReference type="Pfam" id="PF17210"/>
    </source>
</evidence>
<comment type="subcellular location">
    <subcellularLocation>
        <location evidence="1">Secreted</location>
    </subcellularLocation>
</comment>
<evidence type="ECO:0000256" key="5">
    <source>
        <dbReference type="SAM" id="SignalP"/>
    </source>
</evidence>
<dbReference type="InterPro" id="IPR013783">
    <property type="entry name" value="Ig-like_fold"/>
</dbReference>
<keyword evidence="2" id="KW-0964">Secreted</keyword>
<dbReference type="Proteomes" id="UP001596083">
    <property type="component" value="Unassembled WGS sequence"/>
</dbReference>
<name>A0ABW0YZ07_9ACTN</name>
<dbReference type="SUPFAM" id="SSF117074">
    <property type="entry name" value="Hypothetical protein PA1324"/>
    <property type="match status" value="1"/>
</dbReference>
<feature type="compositionally biased region" description="Polar residues" evidence="4">
    <location>
        <begin position="385"/>
        <end position="394"/>
    </location>
</feature>
<reference evidence="8" key="1">
    <citation type="journal article" date="2019" name="Int. J. Syst. Evol. Microbiol.">
        <title>The Global Catalogue of Microorganisms (GCM) 10K type strain sequencing project: providing services to taxonomists for standard genome sequencing and annotation.</title>
        <authorList>
            <consortium name="The Broad Institute Genomics Platform"/>
            <consortium name="The Broad Institute Genome Sequencing Center for Infectious Disease"/>
            <person name="Wu L."/>
            <person name="Ma J."/>
        </authorList>
    </citation>
    <scope>NUCLEOTIDE SEQUENCE [LARGE SCALE GENOMIC DNA]</scope>
    <source>
        <strain evidence="8">CGMCC 4.7304</strain>
    </source>
</reference>
<evidence type="ECO:0000313" key="7">
    <source>
        <dbReference type="EMBL" id="MFC5721022.1"/>
    </source>
</evidence>
<feature type="signal peptide" evidence="5">
    <location>
        <begin position="1"/>
        <end position="30"/>
    </location>
</feature>
<keyword evidence="3 5" id="KW-0732">Signal</keyword>
<feature type="domain" description="SD-repeat containing protein B" evidence="6">
    <location>
        <begin position="587"/>
        <end position="672"/>
    </location>
</feature>
<evidence type="ECO:0000256" key="4">
    <source>
        <dbReference type="SAM" id="MobiDB-lite"/>
    </source>
</evidence>
<dbReference type="SUPFAM" id="SSF63825">
    <property type="entry name" value="YWTD domain"/>
    <property type="match status" value="1"/>
</dbReference>
<dbReference type="InterPro" id="IPR033764">
    <property type="entry name" value="Sdr_B"/>
</dbReference>
<dbReference type="RefSeq" id="WP_390316229.1">
    <property type="nucleotide sequence ID" value="NZ_JBHSPB010000006.1"/>
</dbReference>
<evidence type="ECO:0000313" key="8">
    <source>
        <dbReference type="Proteomes" id="UP001596083"/>
    </source>
</evidence>
<gene>
    <name evidence="7" type="ORF">ACFP1Z_12675</name>
</gene>
<evidence type="ECO:0000256" key="1">
    <source>
        <dbReference type="ARBA" id="ARBA00004613"/>
    </source>
</evidence>
<feature type="region of interest" description="Disordered" evidence="4">
    <location>
        <begin position="380"/>
        <end position="400"/>
    </location>
</feature>
<dbReference type="Gene3D" id="2.60.40.10">
    <property type="entry name" value="Immunoglobulins"/>
    <property type="match status" value="1"/>
</dbReference>
<comment type="caution">
    <text evidence="7">The sequence shown here is derived from an EMBL/GenBank/DDBJ whole genome shotgun (WGS) entry which is preliminary data.</text>
</comment>
<protein>
    <submittedName>
        <fullName evidence="7">SdrD B-like domain-containing protein</fullName>
    </submittedName>
</protein>
<evidence type="ECO:0000256" key="2">
    <source>
        <dbReference type="ARBA" id="ARBA00022525"/>
    </source>
</evidence>
<feature type="chain" id="PRO_5045378268" evidence="5">
    <location>
        <begin position="31"/>
        <end position="732"/>
    </location>
</feature>
<dbReference type="Pfam" id="PF17210">
    <property type="entry name" value="SdrD_B"/>
    <property type="match status" value="1"/>
</dbReference>
<dbReference type="EMBL" id="JBHSPB010000006">
    <property type="protein sequence ID" value="MFC5721022.1"/>
    <property type="molecule type" value="Genomic_DNA"/>
</dbReference>